<dbReference type="PANTHER" id="PTHR35936">
    <property type="entry name" value="MEMBRANE-BOUND LYTIC MUREIN TRANSGLYCOSYLASE F"/>
    <property type="match status" value="1"/>
</dbReference>
<dbReference type="PROSITE" id="PS51257">
    <property type="entry name" value="PROKAR_LIPOPROTEIN"/>
    <property type="match status" value="1"/>
</dbReference>
<gene>
    <name evidence="4" type="ORF">RXV79_22395</name>
</gene>
<dbReference type="PANTHER" id="PTHR35936:SF17">
    <property type="entry name" value="ARGININE-BINDING EXTRACELLULAR PROTEIN ARTP"/>
    <property type="match status" value="1"/>
</dbReference>
<reference evidence="4 5" key="1">
    <citation type="submission" date="2023-10" db="EMBL/GenBank/DDBJ databases">
        <title>Bacteria for the degradation of biodegradable plastic PBAT(Polybutylene adipate terephthalate).</title>
        <authorList>
            <person name="Weon H.-Y."/>
            <person name="Yeon J."/>
        </authorList>
    </citation>
    <scope>NUCLEOTIDE SEQUENCE [LARGE SCALE GENOMIC DNA]</scope>
    <source>
        <strain evidence="4 5">SBD 7-3</strain>
    </source>
</reference>
<keyword evidence="5" id="KW-1185">Reference proteome</keyword>
<dbReference type="InterPro" id="IPR001638">
    <property type="entry name" value="Solute-binding_3/MltF_N"/>
</dbReference>
<keyword evidence="1 2" id="KW-0732">Signal</keyword>
<dbReference type="Gene3D" id="3.40.190.10">
    <property type="entry name" value="Periplasmic binding protein-like II"/>
    <property type="match status" value="2"/>
</dbReference>
<evidence type="ECO:0000256" key="2">
    <source>
        <dbReference type="SAM" id="SignalP"/>
    </source>
</evidence>
<feature type="signal peptide" evidence="2">
    <location>
        <begin position="1"/>
        <end position="21"/>
    </location>
</feature>
<dbReference type="RefSeq" id="WP_316700307.1">
    <property type="nucleotide sequence ID" value="NZ_CP136336.1"/>
</dbReference>
<feature type="domain" description="Solute-binding protein family 3/N-terminal" evidence="3">
    <location>
        <begin position="37"/>
        <end position="267"/>
    </location>
</feature>
<dbReference type="SUPFAM" id="SSF53850">
    <property type="entry name" value="Periplasmic binding protein-like II"/>
    <property type="match status" value="1"/>
</dbReference>
<protein>
    <submittedName>
        <fullName evidence="4">Transporter substrate-binding domain-containing protein</fullName>
    </submittedName>
</protein>
<feature type="chain" id="PRO_5045937893" evidence="2">
    <location>
        <begin position="22"/>
        <end position="279"/>
    </location>
</feature>
<dbReference type="Proteomes" id="UP001303946">
    <property type="component" value="Chromosome"/>
</dbReference>
<name>A0ABZ0CXA2_9BURK</name>
<evidence type="ECO:0000313" key="4">
    <source>
        <dbReference type="EMBL" id="WOB07650.1"/>
    </source>
</evidence>
<organism evidence="4 5">
    <name type="scientific">Piscinibacter gummiphilus</name>
    <dbReference type="NCBI Taxonomy" id="946333"/>
    <lineage>
        <taxon>Bacteria</taxon>
        <taxon>Pseudomonadati</taxon>
        <taxon>Pseudomonadota</taxon>
        <taxon>Betaproteobacteria</taxon>
        <taxon>Burkholderiales</taxon>
        <taxon>Sphaerotilaceae</taxon>
        <taxon>Piscinibacter</taxon>
    </lineage>
</organism>
<dbReference type="SMART" id="SM00062">
    <property type="entry name" value="PBPb"/>
    <property type="match status" value="1"/>
</dbReference>
<evidence type="ECO:0000313" key="5">
    <source>
        <dbReference type="Proteomes" id="UP001303946"/>
    </source>
</evidence>
<proteinExistence type="predicted"/>
<evidence type="ECO:0000259" key="3">
    <source>
        <dbReference type="SMART" id="SM00062"/>
    </source>
</evidence>
<dbReference type="Pfam" id="PF00497">
    <property type="entry name" value="SBP_bac_3"/>
    <property type="match status" value="1"/>
</dbReference>
<evidence type="ECO:0000256" key="1">
    <source>
        <dbReference type="ARBA" id="ARBA00022729"/>
    </source>
</evidence>
<accession>A0ABZ0CXA2</accession>
<dbReference type="EMBL" id="CP136336">
    <property type="protein sequence ID" value="WOB07650.1"/>
    <property type="molecule type" value="Genomic_DNA"/>
</dbReference>
<sequence>MKTLQHLLVAVLLAACGATQAQTLRDKLPESIRKDGVLRFVGDSHPPYRITTDGKTFTGIDTDFARALEPVLGVKIEQHLASGLPAMLAGVEAGRYHLSMGPIKDTKERETRFDFVVWTQTRPSFLYLTDGGKKVESSQQMCGMSVALVSGTVIEDAVKRLGERCVASGAKPPTVLTFTDHNPSVLAVQSRRADLAGLTMTAALFTIQATPGRFGVFADTTQAQGVDLLGLVVSKSGGLGPVILEAMQVLWKNGEYDRIMQKWGISAVRLDAPKLNVGQ</sequence>